<organism evidence="1 2">
    <name type="scientific">Cognatiluteimonas weifangensis</name>
    <dbReference type="NCBI Taxonomy" id="2303539"/>
    <lineage>
        <taxon>Bacteria</taxon>
        <taxon>Pseudomonadati</taxon>
        <taxon>Pseudomonadota</taxon>
        <taxon>Gammaproteobacteria</taxon>
        <taxon>Lysobacterales</taxon>
        <taxon>Lysobacteraceae</taxon>
        <taxon>Cognatiluteimonas</taxon>
    </lineage>
</organism>
<keyword evidence="2" id="KW-1185">Reference proteome</keyword>
<reference evidence="1 2" key="1">
    <citation type="submission" date="2018-08" db="EMBL/GenBank/DDBJ databases">
        <title>Lysobacter weifangensis sp. nov., a new member of the family 'Xanthomonadaceae', isolated from soil in a farmland.</title>
        <authorList>
            <person name="Zhao H."/>
        </authorList>
    </citation>
    <scope>NUCLEOTIDE SEQUENCE [LARGE SCALE GENOMIC DNA]</scope>
    <source>
        <strain evidence="1 2">WF-2</strain>
    </source>
</reference>
<dbReference type="Proteomes" id="UP000262917">
    <property type="component" value="Unassembled WGS sequence"/>
</dbReference>
<accession>A0A372DS57</accession>
<evidence type="ECO:0000313" key="1">
    <source>
        <dbReference type="EMBL" id="RFP62304.1"/>
    </source>
</evidence>
<dbReference type="AlphaFoldDB" id="A0A372DS57"/>
<proteinExistence type="predicted"/>
<protein>
    <submittedName>
        <fullName evidence="1">Uncharacterized protein</fullName>
    </submittedName>
</protein>
<evidence type="ECO:0000313" key="2">
    <source>
        <dbReference type="Proteomes" id="UP000262917"/>
    </source>
</evidence>
<sequence length="273" mass="30670">MSAEDLLILTDADIKMFLEHAPLYSWRHFKRPSVNRSSLHINEIDSYCDVCGQIRPFHDLQPRGGGAGMAIAALKTGTSYFSFTCVSCKKSKRTYLVEQVLDDETIKIQKYGELPRGNIPRDKILQKFLKDDRDNYEKAVICLSHEYGIAAFAYFRRVVENNISRMLDLIQEDAQASGEASETLKAIQSLRDDSPMSDKIRVANLALPSHLQPDGLNPLGRLYQVLSEGVHSLSEAECLKKARATSECLAFLVSELASRKEHRARFKSMVGGL</sequence>
<dbReference type="OrthoDB" id="981660at2"/>
<dbReference type="RefSeq" id="WP_117201124.1">
    <property type="nucleotide sequence ID" value="NZ_JBHTBK010000006.1"/>
</dbReference>
<gene>
    <name evidence="1" type="ORF">D0Y53_00295</name>
</gene>
<comment type="caution">
    <text evidence="1">The sequence shown here is derived from an EMBL/GenBank/DDBJ whole genome shotgun (WGS) entry which is preliminary data.</text>
</comment>
<dbReference type="EMBL" id="QVPD01000001">
    <property type="protein sequence ID" value="RFP62304.1"/>
    <property type="molecule type" value="Genomic_DNA"/>
</dbReference>
<name>A0A372DS57_9GAMM</name>